<dbReference type="Pfam" id="PF00535">
    <property type="entry name" value="Glycos_transf_2"/>
    <property type="match status" value="1"/>
</dbReference>
<name>A0A2W4ZW13_9BACT</name>
<sequence>MRFMRCAVSEPAMTDKIALSVIVTTLNEEKNLPRCLAALDAFDEVIIADSNSEDATGSVARSFGASVVNFSWNGAYPKKRQWCLDNLPLKHDRIFFVDADEEVTGGLLSEIAALDWNCAGYFVKGVYTLNAKPLRRGIVNNKLCLFDRRLVHFPVVDDLEISGMGEMEGHYQPVLKDGVCATVGQLKNPLYHHAMEDAGKYVERHERYAAWEAGMRLYKAYPAENAMGRKILKRIFGSMPFRPVAAFLHSYILKGGFLDGKGGLHLSAARYKYYARVRYAEKQRRAGK</sequence>
<proteinExistence type="inferred from homology"/>
<dbReference type="PANTHER" id="PTHR43630">
    <property type="entry name" value="POLY-BETA-1,6-N-ACETYL-D-GLUCOSAMINE SYNTHASE"/>
    <property type="match status" value="1"/>
</dbReference>
<gene>
    <name evidence="3" type="ORF">DI626_06235</name>
</gene>
<protein>
    <submittedName>
        <fullName evidence="3">Glycosyltransferase family 2 protein</fullName>
    </submittedName>
</protein>
<comment type="similarity">
    <text evidence="1">Belongs to the glycosyltransferase 2 family. WaaE/KdtX subfamily.</text>
</comment>
<reference evidence="3 4" key="1">
    <citation type="submission" date="2017-08" db="EMBL/GenBank/DDBJ databases">
        <title>Infants hospitalized years apart are colonized by the same room-sourced microbial strains.</title>
        <authorList>
            <person name="Brooks B."/>
            <person name="Olm M.R."/>
            <person name="Firek B.A."/>
            <person name="Baker R."/>
            <person name="Thomas B.C."/>
            <person name="Morowitz M.J."/>
            <person name="Banfield J.F."/>
        </authorList>
    </citation>
    <scope>NUCLEOTIDE SEQUENCE [LARGE SCALE GENOMIC DNA]</scope>
    <source>
        <strain evidence="3">S2_018_000_R2_104</strain>
    </source>
</reference>
<dbReference type="AlphaFoldDB" id="A0A2W4ZW13"/>
<dbReference type="InterPro" id="IPR001173">
    <property type="entry name" value="Glyco_trans_2-like"/>
</dbReference>
<dbReference type="PANTHER" id="PTHR43630:SF2">
    <property type="entry name" value="GLYCOSYLTRANSFERASE"/>
    <property type="match status" value="1"/>
</dbReference>
<comment type="caution">
    <text evidence="3">The sequence shown here is derived from an EMBL/GenBank/DDBJ whole genome shotgun (WGS) entry which is preliminary data.</text>
</comment>
<dbReference type="GO" id="GO:0016740">
    <property type="term" value="F:transferase activity"/>
    <property type="evidence" value="ECO:0007669"/>
    <property type="project" value="UniProtKB-KW"/>
</dbReference>
<dbReference type="SUPFAM" id="SSF53448">
    <property type="entry name" value="Nucleotide-diphospho-sugar transferases"/>
    <property type="match status" value="1"/>
</dbReference>
<evidence type="ECO:0000313" key="4">
    <source>
        <dbReference type="Proteomes" id="UP000249557"/>
    </source>
</evidence>
<dbReference type="CDD" id="cd02511">
    <property type="entry name" value="Beta4Glucosyltransferase"/>
    <property type="match status" value="1"/>
</dbReference>
<evidence type="ECO:0000259" key="2">
    <source>
        <dbReference type="Pfam" id="PF00535"/>
    </source>
</evidence>
<evidence type="ECO:0000313" key="3">
    <source>
        <dbReference type="EMBL" id="PZO86553.1"/>
    </source>
</evidence>
<organism evidence="3 4">
    <name type="scientific">Micavibrio aeruginosavorus</name>
    <dbReference type="NCBI Taxonomy" id="349221"/>
    <lineage>
        <taxon>Bacteria</taxon>
        <taxon>Pseudomonadati</taxon>
        <taxon>Bdellovibrionota</taxon>
        <taxon>Bdellovibrionia</taxon>
        <taxon>Bdellovibrionales</taxon>
        <taxon>Pseudobdellovibrionaceae</taxon>
        <taxon>Micavibrio</taxon>
    </lineage>
</organism>
<evidence type="ECO:0000256" key="1">
    <source>
        <dbReference type="ARBA" id="ARBA00038494"/>
    </source>
</evidence>
<keyword evidence="3" id="KW-0808">Transferase</keyword>
<dbReference type="Proteomes" id="UP000249557">
    <property type="component" value="Unassembled WGS sequence"/>
</dbReference>
<accession>A0A2W4ZW13</accession>
<dbReference type="InterPro" id="IPR029044">
    <property type="entry name" value="Nucleotide-diphossugar_trans"/>
</dbReference>
<dbReference type="EMBL" id="QFNK01000109">
    <property type="protein sequence ID" value="PZO86553.1"/>
    <property type="molecule type" value="Genomic_DNA"/>
</dbReference>
<dbReference type="Gene3D" id="3.90.550.10">
    <property type="entry name" value="Spore Coat Polysaccharide Biosynthesis Protein SpsA, Chain A"/>
    <property type="match status" value="1"/>
</dbReference>
<feature type="domain" description="Glycosyltransferase 2-like" evidence="2">
    <location>
        <begin position="20"/>
        <end position="112"/>
    </location>
</feature>